<dbReference type="KEGG" id="liv:LIV_0081"/>
<feature type="domain" description="Carbohydrate kinase FGGY N-terminal" evidence="7">
    <location>
        <begin position="5"/>
        <end position="243"/>
    </location>
</feature>
<keyword evidence="3" id="KW-0547">Nucleotide-binding</keyword>
<keyword evidence="2" id="KW-0808">Transferase</keyword>
<evidence type="ECO:0000256" key="4">
    <source>
        <dbReference type="ARBA" id="ARBA00022777"/>
    </source>
</evidence>
<dbReference type="GO" id="GO:0019301">
    <property type="term" value="P:rhamnose catabolic process"/>
    <property type="evidence" value="ECO:0007669"/>
    <property type="project" value="InterPro"/>
</dbReference>
<sequence>MVKKVLAFDFGASSGRAILGSLNGTKLQIKEIYRFENNPITKEGTLYWDIIALFSELKNVLKVIGNDKDLISIAIDTWGVDYGLINQKGELMQNPVHYRDSRTDNITADISDSYLETLYELTGIQQLNINTLFQLMAEKRDHPTEFAQLEKILLMPDLFNYFLTGKIVAERTIASTTQLFNPYTKQWEEKVFQLFGLPEKIMPDLISPGQMIGTLSSVLANELSIPNIPVVAVCSHDTASAVVSVPEVEDKPFLFISSGTWSLVGTELTNPIINSTARFYNLTNESGLDSTTHFLKNMTGLWIIQEVKRQLEQEGKFYSYDEINTLATQARKCVCLLDTDAVAFLKPGDMVRRIKTYARKTNQEIPATDGEIFRCVYESLAMKYVQVKQEIEEITKNKFTRIYIIGGGSKAELLCQLTADFAAVEVITGPVEASAIGNVAVQFMASGDIESFAGARELIQASFPIKRYTPIIQKEEGRC</sequence>
<evidence type="ECO:0000313" key="10">
    <source>
        <dbReference type="Proteomes" id="UP000001286"/>
    </source>
</evidence>
<dbReference type="InterPro" id="IPR018484">
    <property type="entry name" value="FGGY_N"/>
</dbReference>
<dbReference type="InterPro" id="IPR018485">
    <property type="entry name" value="FGGY_C"/>
</dbReference>
<dbReference type="HOGENOM" id="CLU_039395_0_1_9"/>
<keyword evidence="4 9" id="KW-0418">Kinase</keyword>
<dbReference type="InterPro" id="IPR013449">
    <property type="entry name" value="Rhamnulokinase"/>
</dbReference>
<protein>
    <submittedName>
        <fullName evidence="9">Putative fucose kinase or sugar kinase</fullName>
    </submittedName>
</protein>
<keyword evidence="5" id="KW-0067">ATP-binding</keyword>
<evidence type="ECO:0000256" key="5">
    <source>
        <dbReference type="ARBA" id="ARBA00022840"/>
    </source>
</evidence>
<dbReference type="InterPro" id="IPR050406">
    <property type="entry name" value="FGGY_Carb_Kinase"/>
</dbReference>
<dbReference type="Gene3D" id="3.30.420.40">
    <property type="match status" value="2"/>
</dbReference>
<dbReference type="Proteomes" id="UP000001286">
    <property type="component" value="Chromosome"/>
</dbReference>
<evidence type="ECO:0000259" key="7">
    <source>
        <dbReference type="Pfam" id="PF00370"/>
    </source>
</evidence>
<evidence type="ECO:0000256" key="3">
    <source>
        <dbReference type="ARBA" id="ARBA00022741"/>
    </source>
</evidence>
<dbReference type="PANTHER" id="PTHR43095">
    <property type="entry name" value="SUGAR KINASE"/>
    <property type="match status" value="1"/>
</dbReference>
<evidence type="ECO:0000313" key="9">
    <source>
        <dbReference type="EMBL" id="CBW84564.1"/>
    </source>
</evidence>
<dbReference type="AlphaFoldDB" id="G2Z8V9"/>
<dbReference type="eggNOG" id="COG1070">
    <property type="taxonomic scope" value="Bacteria"/>
</dbReference>
<dbReference type="GO" id="GO:0005524">
    <property type="term" value="F:ATP binding"/>
    <property type="evidence" value="ECO:0007669"/>
    <property type="project" value="UniProtKB-KW"/>
</dbReference>
<comment type="similarity">
    <text evidence="1">Belongs to the FGGY kinase family.</text>
</comment>
<dbReference type="EMBL" id="FR687253">
    <property type="protein sequence ID" value="CBW84564.1"/>
    <property type="molecule type" value="Genomic_DNA"/>
</dbReference>
<evidence type="ECO:0000259" key="8">
    <source>
        <dbReference type="Pfam" id="PF02782"/>
    </source>
</evidence>
<dbReference type="Pfam" id="PF00370">
    <property type="entry name" value="FGGY_N"/>
    <property type="match status" value="1"/>
</dbReference>
<name>G2Z8V9_LISIP</name>
<evidence type="ECO:0000256" key="2">
    <source>
        <dbReference type="ARBA" id="ARBA00022679"/>
    </source>
</evidence>
<dbReference type="InterPro" id="IPR043129">
    <property type="entry name" value="ATPase_NBD"/>
</dbReference>
<accession>G2Z8V9</accession>
<evidence type="ECO:0000256" key="1">
    <source>
        <dbReference type="ARBA" id="ARBA00009156"/>
    </source>
</evidence>
<dbReference type="SUPFAM" id="SSF53067">
    <property type="entry name" value="Actin-like ATPase domain"/>
    <property type="match status" value="2"/>
</dbReference>
<dbReference type="Pfam" id="PF02782">
    <property type="entry name" value="FGGY_C"/>
    <property type="match status" value="1"/>
</dbReference>
<keyword evidence="6" id="KW-0684">Rhamnose metabolism</keyword>
<dbReference type="PANTHER" id="PTHR43095:SF2">
    <property type="entry name" value="GLUCONOKINASE"/>
    <property type="match status" value="1"/>
</dbReference>
<dbReference type="RefSeq" id="WP_014091648.1">
    <property type="nucleotide sequence ID" value="NC_016011.1"/>
</dbReference>
<feature type="domain" description="Carbohydrate kinase FGGY C-terminal" evidence="8">
    <location>
        <begin position="255"/>
        <end position="445"/>
    </location>
</feature>
<dbReference type="GO" id="GO:0008993">
    <property type="term" value="F:rhamnulokinase activity"/>
    <property type="evidence" value="ECO:0007669"/>
    <property type="project" value="InterPro"/>
</dbReference>
<reference evidence="9 10" key="1">
    <citation type="journal article" date="2011" name="J. Bacteriol.">
        <title>Complete genome sequence of the animal pathogen Listeria ivanovii, which provides insights into host specificities and evolution of the genus Listeria.</title>
        <authorList>
            <person name="Buchrieser C."/>
            <person name="Rusniok C."/>
            <person name="Garrido P."/>
            <person name="Hain T."/>
            <person name="Scortti M."/>
            <person name="Lampidis R."/>
            <person name="Karst U."/>
            <person name="Chakraborty T."/>
            <person name="Cossart P."/>
            <person name="Kreft J."/>
            <person name="Vazquez-Boland J.A."/>
            <person name="Goebel W."/>
            <person name="Glaser P."/>
        </authorList>
    </citation>
    <scope>NUCLEOTIDE SEQUENCE [LARGE SCALE GENOMIC DNA]</scope>
    <source>
        <strain evidence="10">ATCC BAA-678 / PAM 55</strain>
    </source>
</reference>
<dbReference type="GeneID" id="57075078"/>
<organism evidence="9 10">
    <name type="scientific">Listeria ivanovii (strain ATCC BAA-678 / PAM 55)</name>
    <dbReference type="NCBI Taxonomy" id="881621"/>
    <lineage>
        <taxon>Bacteria</taxon>
        <taxon>Bacillati</taxon>
        <taxon>Bacillota</taxon>
        <taxon>Bacilli</taxon>
        <taxon>Bacillales</taxon>
        <taxon>Listeriaceae</taxon>
        <taxon>Listeria</taxon>
    </lineage>
</organism>
<evidence type="ECO:0000256" key="6">
    <source>
        <dbReference type="ARBA" id="ARBA00023308"/>
    </source>
</evidence>
<gene>
    <name evidence="9" type="ordered locus">LIV_0081</name>
</gene>
<dbReference type="CDD" id="cd07771">
    <property type="entry name" value="ASKHA_NBD_FGGY_RhaB-like"/>
    <property type="match status" value="1"/>
</dbReference>
<proteinExistence type="inferred from homology"/>